<dbReference type="InterPro" id="IPR006015">
    <property type="entry name" value="Universal_stress_UspA"/>
</dbReference>
<dbReference type="CDD" id="cd23659">
    <property type="entry name" value="USP_At3g01520-like"/>
    <property type="match status" value="1"/>
</dbReference>
<dbReference type="PANTHER" id="PTHR43010">
    <property type="entry name" value="UNIVERSAL STRESS PROTEIN SLR1230"/>
    <property type="match status" value="1"/>
</dbReference>
<organism evidence="3 4">
    <name type="scientific">Flaviramulus basaltis</name>
    <dbReference type="NCBI Taxonomy" id="369401"/>
    <lineage>
        <taxon>Bacteria</taxon>
        <taxon>Pseudomonadati</taxon>
        <taxon>Bacteroidota</taxon>
        <taxon>Flavobacteriia</taxon>
        <taxon>Flavobacteriales</taxon>
        <taxon>Flavobacteriaceae</taxon>
        <taxon>Flaviramulus</taxon>
    </lineage>
</organism>
<evidence type="ECO:0000313" key="4">
    <source>
        <dbReference type="Proteomes" id="UP000182544"/>
    </source>
</evidence>
<dbReference type="OrthoDB" id="9788959at2"/>
<dbReference type="PRINTS" id="PR01438">
    <property type="entry name" value="UNVRSLSTRESS"/>
</dbReference>
<dbReference type="InterPro" id="IPR051688">
    <property type="entry name" value="USP_A"/>
</dbReference>
<sequence>MKIVLAIDGSEHSKVAVSQLGALPLPIETEVCVINVYEHTIIVGPAPIPMGGFPSDYYEEMMSKNKKSAEEFVSSASKLLKTLNPKIKITTTIVSGLPKREILEKAESFGADLIVVGSQGHGAFSSFLLGSVSQYLATHANCSVMIAKEKEEK</sequence>
<name>A0A1K2IRJ2_9FLAO</name>
<dbReference type="SUPFAM" id="SSF52402">
    <property type="entry name" value="Adenine nucleotide alpha hydrolases-like"/>
    <property type="match status" value="1"/>
</dbReference>
<dbReference type="Gene3D" id="3.40.50.620">
    <property type="entry name" value="HUPs"/>
    <property type="match status" value="1"/>
</dbReference>
<protein>
    <submittedName>
        <fullName evidence="3">Nucleotide-binding universal stress protein, UspA family</fullName>
    </submittedName>
</protein>
<dbReference type="Proteomes" id="UP000182544">
    <property type="component" value="Unassembled WGS sequence"/>
</dbReference>
<dbReference type="EMBL" id="FPKV01000005">
    <property type="protein sequence ID" value="SFZ94808.1"/>
    <property type="molecule type" value="Genomic_DNA"/>
</dbReference>
<evidence type="ECO:0000256" key="1">
    <source>
        <dbReference type="ARBA" id="ARBA00008791"/>
    </source>
</evidence>
<comment type="similarity">
    <text evidence="1">Belongs to the universal stress protein A family.</text>
</comment>
<evidence type="ECO:0000259" key="2">
    <source>
        <dbReference type="Pfam" id="PF00582"/>
    </source>
</evidence>
<dbReference type="STRING" id="369401.SAMN05428642_10598"/>
<gene>
    <name evidence="3" type="ORF">SAMN05428642_10598</name>
</gene>
<keyword evidence="4" id="KW-1185">Reference proteome</keyword>
<feature type="domain" description="UspA" evidence="2">
    <location>
        <begin position="2"/>
        <end position="148"/>
    </location>
</feature>
<accession>A0A1K2IRJ2</accession>
<dbReference type="PANTHER" id="PTHR43010:SF1">
    <property type="entry name" value="USPA DOMAIN-CONTAINING PROTEIN"/>
    <property type="match status" value="1"/>
</dbReference>
<dbReference type="Pfam" id="PF00582">
    <property type="entry name" value="Usp"/>
    <property type="match status" value="1"/>
</dbReference>
<reference evidence="3 4" key="1">
    <citation type="submission" date="2016-10" db="EMBL/GenBank/DDBJ databases">
        <authorList>
            <person name="de Groot N.N."/>
        </authorList>
    </citation>
    <scope>NUCLEOTIDE SEQUENCE [LARGE SCALE GENOMIC DNA]</scope>
    <source>
        <strain evidence="3 4">DSM 18180</strain>
    </source>
</reference>
<evidence type="ECO:0000313" key="3">
    <source>
        <dbReference type="EMBL" id="SFZ94808.1"/>
    </source>
</evidence>
<proteinExistence type="inferred from homology"/>
<dbReference type="InterPro" id="IPR014729">
    <property type="entry name" value="Rossmann-like_a/b/a_fold"/>
</dbReference>
<dbReference type="InterPro" id="IPR006016">
    <property type="entry name" value="UspA"/>
</dbReference>
<dbReference type="AlphaFoldDB" id="A0A1K2IRJ2"/>
<dbReference type="RefSeq" id="WP_072403550.1">
    <property type="nucleotide sequence ID" value="NZ_FPKV01000005.1"/>
</dbReference>